<evidence type="ECO:0000259" key="3">
    <source>
        <dbReference type="PROSITE" id="PS50977"/>
    </source>
</evidence>
<evidence type="ECO:0000313" key="4">
    <source>
        <dbReference type="EMBL" id="MBB4945493.1"/>
    </source>
</evidence>
<dbReference type="AlphaFoldDB" id="A0A7W7WG14"/>
<name>A0A7W7WG14_9ACTN</name>
<evidence type="ECO:0000256" key="2">
    <source>
        <dbReference type="PROSITE-ProRule" id="PRU00335"/>
    </source>
</evidence>
<sequence length="189" mass="20402">MSPDQDPRAERTRARLRAALLAECAERPLAELGVAALTRRAEVGRATFYVHYPDLQALAVDACAEVVRDGVTALHAWRGVPDPAVPPPALAEFLTVLGRHGALYRALLTPEGGGPLGELMHRELREYSRRERELAGAPHAALVATAVAATFTALLADWLHGGFTGTPEELAARSWRLLIALHRTPLDLG</sequence>
<dbReference type="Proteomes" id="UP000573327">
    <property type="component" value="Unassembled WGS sequence"/>
</dbReference>
<dbReference type="GO" id="GO:0003677">
    <property type="term" value="F:DNA binding"/>
    <property type="evidence" value="ECO:0007669"/>
    <property type="project" value="UniProtKB-UniRule"/>
</dbReference>
<dbReference type="EMBL" id="JACHJR010000001">
    <property type="protein sequence ID" value="MBB4945493.1"/>
    <property type="molecule type" value="Genomic_DNA"/>
</dbReference>
<comment type="caution">
    <text evidence="4">The sequence shown here is derived from an EMBL/GenBank/DDBJ whole genome shotgun (WGS) entry which is preliminary data.</text>
</comment>
<feature type="DNA-binding region" description="H-T-H motif" evidence="2">
    <location>
        <begin position="33"/>
        <end position="52"/>
    </location>
</feature>
<evidence type="ECO:0000313" key="5">
    <source>
        <dbReference type="Proteomes" id="UP000573327"/>
    </source>
</evidence>
<organism evidence="4 5">
    <name type="scientific">Kitasatospora gansuensis</name>
    <dbReference type="NCBI Taxonomy" id="258050"/>
    <lineage>
        <taxon>Bacteria</taxon>
        <taxon>Bacillati</taxon>
        <taxon>Actinomycetota</taxon>
        <taxon>Actinomycetes</taxon>
        <taxon>Kitasatosporales</taxon>
        <taxon>Streptomycetaceae</taxon>
        <taxon>Kitasatospora</taxon>
    </lineage>
</organism>
<dbReference type="RefSeq" id="WP_184911954.1">
    <property type="nucleotide sequence ID" value="NZ_JACHJR010000001.1"/>
</dbReference>
<accession>A0A7W7WG14</accession>
<feature type="domain" description="HTH tetR-type" evidence="3">
    <location>
        <begin position="10"/>
        <end position="70"/>
    </location>
</feature>
<gene>
    <name evidence="4" type="ORF">F4556_001028</name>
</gene>
<dbReference type="InterPro" id="IPR009057">
    <property type="entry name" value="Homeodomain-like_sf"/>
</dbReference>
<protein>
    <submittedName>
        <fullName evidence="4">AcrR family transcriptional regulator</fullName>
    </submittedName>
</protein>
<keyword evidence="1 2" id="KW-0238">DNA-binding</keyword>
<dbReference type="InterPro" id="IPR001647">
    <property type="entry name" value="HTH_TetR"/>
</dbReference>
<keyword evidence="5" id="KW-1185">Reference proteome</keyword>
<dbReference type="PROSITE" id="PS50977">
    <property type="entry name" value="HTH_TETR_2"/>
    <property type="match status" value="1"/>
</dbReference>
<dbReference type="SUPFAM" id="SSF46689">
    <property type="entry name" value="Homeodomain-like"/>
    <property type="match status" value="1"/>
</dbReference>
<proteinExistence type="predicted"/>
<reference evidence="4 5" key="1">
    <citation type="submission" date="2020-08" db="EMBL/GenBank/DDBJ databases">
        <title>Sequencing the genomes of 1000 actinobacteria strains.</title>
        <authorList>
            <person name="Klenk H.-P."/>
        </authorList>
    </citation>
    <scope>NUCLEOTIDE SEQUENCE [LARGE SCALE GENOMIC DNA]</scope>
    <source>
        <strain evidence="4 5">DSM 44786</strain>
    </source>
</reference>
<evidence type="ECO:0000256" key="1">
    <source>
        <dbReference type="ARBA" id="ARBA00023125"/>
    </source>
</evidence>
<dbReference type="Gene3D" id="1.10.357.10">
    <property type="entry name" value="Tetracycline Repressor, domain 2"/>
    <property type="match status" value="1"/>
</dbReference>